<proteinExistence type="predicted"/>
<dbReference type="EMBL" id="JBHRXE010000022">
    <property type="protein sequence ID" value="MFC3569745.1"/>
    <property type="molecule type" value="Genomic_DNA"/>
</dbReference>
<feature type="region of interest" description="Disordered" evidence="1">
    <location>
        <begin position="1"/>
        <end position="22"/>
    </location>
</feature>
<organism evidence="2 3">
    <name type="scientific">Paracoccus simplex</name>
    <dbReference type="NCBI Taxonomy" id="2086346"/>
    <lineage>
        <taxon>Bacteria</taxon>
        <taxon>Pseudomonadati</taxon>
        <taxon>Pseudomonadota</taxon>
        <taxon>Alphaproteobacteria</taxon>
        <taxon>Rhodobacterales</taxon>
        <taxon>Paracoccaceae</taxon>
        <taxon>Paracoccus</taxon>
    </lineage>
</organism>
<accession>A0ABV7S0S7</accession>
<keyword evidence="3" id="KW-1185">Reference proteome</keyword>
<feature type="compositionally biased region" description="Polar residues" evidence="1">
    <location>
        <begin position="1"/>
        <end position="15"/>
    </location>
</feature>
<dbReference type="RefSeq" id="WP_379029926.1">
    <property type="nucleotide sequence ID" value="NZ_JBHRXE010000022.1"/>
</dbReference>
<evidence type="ECO:0000256" key="1">
    <source>
        <dbReference type="SAM" id="MobiDB-lite"/>
    </source>
</evidence>
<sequence length="83" mass="8890">MNVSSIAAGSPTNQNPRRELSDGLEQAFLSEMLKYAGPRESQGEFGGGIGESQFSSLMNDAYAETMSRTMDMSFLSGTGVKND</sequence>
<evidence type="ECO:0000313" key="3">
    <source>
        <dbReference type="Proteomes" id="UP001595596"/>
    </source>
</evidence>
<comment type="caution">
    <text evidence="2">The sequence shown here is derived from an EMBL/GenBank/DDBJ whole genome shotgun (WGS) entry which is preliminary data.</text>
</comment>
<evidence type="ECO:0000313" key="2">
    <source>
        <dbReference type="EMBL" id="MFC3569745.1"/>
    </source>
</evidence>
<name>A0ABV7S0S7_9RHOB</name>
<evidence type="ECO:0008006" key="4">
    <source>
        <dbReference type="Google" id="ProtNLM"/>
    </source>
</evidence>
<dbReference type="Proteomes" id="UP001595596">
    <property type="component" value="Unassembled WGS sequence"/>
</dbReference>
<protein>
    <recommendedName>
        <fullName evidence="4">Flagellar protein FlgJ N-terminal domain-containing protein</fullName>
    </recommendedName>
</protein>
<reference evidence="3" key="1">
    <citation type="journal article" date="2019" name="Int. J. Syst. Evol. Microbiol.">
        <title>The Global Catalogue of Microorganisms (GCM) 10K type strain sequencing project: providing services to taxonomists for standard genome sequencing and annotation.</title>
        <authorList>
            <consortium name="The Broad Institute Genomics Platform"/>
            <consortium name="The Broad Institute Genome Sequencing Center for Infectious Disease"/>
            <person name="Wu L."/>
            <person name="Ma J."/>
        </authorList>
    </citation>
    <scope>NUCLEOTIDE SEQUENCE [LARGE SCALE GENOMIC DNA]</scope>
    <source>
        <strain evidence="3">VKM B-3226</strain>
    </source>
</reference>
<gene>
    <name evidence="2" type="ORF">ACFOMP_09805</name>
</gene>